<protein>
    <submittedName>
        <fullName evidence="1">Uncharacterized protein</fullName>
    </submittedName>
</protein>
<accession>A0A1J5RMG7</accession>
<reference evidence="1" key="1">
    <citation type="submission" date="2016-10" db="EMBL/GenBank/DDBJ databases">
        <title>Sequence of Gallionella enrichment culture.</title>
        <authorList>
            <person name="Poehlein A."/>
            <person name="Muehling M."/>
            <person name="Daniel R."/>
        </authorList>
    </citation>
    <scope>NUCLEOTIDE SEQUENCE</scope>
</reference>
<sequence>MFARVLHALVLKLEGVPPMTGLPEIPPAVPAVPVAAAAAPPPPRALDLIRADADAARTAHVAAQNAVRASHDVLKTLAAEYRAALAFFEADCQAVERSLGALFEQLKAALR</sequence>
<proteinExistence type="predicted"/>
<dbReference type="AlphaFoldDB" id="A0A1J5RMG7"/>
<name>A0A1J5RMG7_9ZZZZ</name>
<organism evidence="1">
    <name type="scientific">mine drainage metagenome</name>
    <dbReference type="NCBI Taxonomy" id="410659"/>
    <lineage>
        <taxon>unclassified sequences</taxon>
        <taxon>metagenomes</taxon>
        <taxon>ecological metagenomes</taxon>
    </lineage>
</organism>
<dbReference type="EMBL" id="MLJW01000136">
    <property type="protein sequence ID" value="OIQ97230.1"/>
    <property type="molecule type" value="Genomic_DNA"/>
</dbReference>
<comment type="caution">
    <text evidence="1">The sequence shown here is derived from an EMBL/GenBank/DDBJ whole genome shotgun (WGS) entry which is preliminary data.</text>
</comment>
<evidence type="ECO:0000313" key="1">
    <source>
        <dbReference type="EMBL" id="OIQ97230.1"/>
    </source>
</evidence>
<gene>
    <name evidence="1" type="ORF">GALL_207840</name>
</gene>